<name>F6XSW3_CIOIN</name>
<keyword evidence="2" id="KW-1185">Reference proteome</keyword>
<dbReference type="Ensembl" id="ENSCINT00000028156.2">
    <property type="protein sequence ID" value="ENSCINP00000027910.2"/>
    <property type="gene ID" value="ENSCING00000015934.2"/>
</dbReference>
<organism evidence="1 2">
    <name type="scientific">Ciona intestinalis</name>
    <name type="common">Transparent sea squirt</name>
    <name type="synonym">Ascidia intestinalis</name>
    <dbReference type="NCBI Taxonomy" id="7719"/>
    <lineage>
        <taxon>Eukaryota</taxon>
        <taxon>Metazoa</taxon>
        <taxon>Chordata</taxon>
        <taxon>Tunicata</taxon>
        <taxon>Ascidiacea</taxon>
        <taxon>Phlebobranchia</taxon>
        <taxon>Cionidae</taxon>
        <taxon>Ciona</taxon>
    </lineage>
</organism>
<evidence type="ECO:0000313" key="1">
    <source>
        <dbReference type="Ensembl" id="ENSCINP00000027910.2"/>
    </source>
</evidence>
<evidence type="ECO:0000313" key="2">
    <source>
        <dbReference type="Proteomes" id="UP000008144"/>
    </source>
</evidence>
<proteinExistence type="predicted"/>
<dbReference type="HOGENOM" id="CLU_2215750_0_0_1"/>
<reference evidence="1" key="3">
    <citation type="submission" date="2025-09" db="UniProtKB">
        <authorList>
            <consortium name="Ensembl"/>
        </authorList>
    </citation>
    <scope>IDENTIFICATION</scope>
</reference>
<protein>
    <submittedName>
        <fullName evidence="1">Uncharacterized protein</fullName>
    </submittedName>
</protein>
<reference evidence="1" key="2">
    <citation type="submission" date="2025-08" db="UniProtKB">
        <authorList>
            <consortium name="Ensembl"/>
        </authorList>
    </citation>
    <scope>IDENTIFICATION</scope>
</reference>
<dbReference type="AlphaFoldDB" id="F6XSW3"/>
<sequence length="107" mass="12426">SWRSRLCVIPGPERKPRVAGFLKQVFPRGPIWRRHIDQLRVRYGSDDDLQPVEEEEHFLQAPSREVHTVRTIQRRTTHERFYLRLRGVVDTPAGTPPTGSHLHAVAT</sequence>
<dbReference type="Proteomes" id="UP000008144">
    <property type="component" value="Unassembled WGS sequence"/>
</dbReference>
<accession>F6XSW3</accession>
<dbReference type="InParanoid" id="F6XSW3"/>
<reference evidence="2" key="1">
    <citation type="journal article" date="2002" name="Science">
        <title>The draft genome of Ciona intestinalis: insights into chordate and vertebrate origins.</title>
        <authorList>
            <person name="Dehal P."/>
            <person name="Satou Y."/>
            <person name="Campbell R.K."/>
            <person name="Chapman J."/>
            <person name="Degnan B."/>
            <person name="De Tomaso A."/>
            <person name="Davidson B."/>
            <person name="Di Gregorio A."/>
            <person name="Gelpke M."/>
            <person name="Goodstein D.M."/>
            <person name="Harafuji N."/>
            <person name="Hastings K.E."/>
            <person name="Ho I."/>
            <person name="Hotta K."/>
            <person name="Huang W."/>
            <person name="Kawashima T."/>
            <person name="Lemaire P."/>
            <person name="Martinez D."/>
            <person name="Meinertzhagen I.A."/>
            <person name="Necula S."/>
            <person name="Nonaka M."/>
            <person name="Putnam N."/>
            <person name="Rash S."/>
            <person name="Saiga H."/>
            <person name="Satake M."/>
            <person name="Terry A."/>
            <person name="Yamada L."/>
            <person name="Wang H.G."/>
            <person name="Awazu S."/>
            <person name="Azumi K."/>
            <person name="Boore J."/>
            <person name="Branno M."/>
            <person name="Chin-Bow S."/>
            <person name="DeSantis R."/>
            <person name="Doyle S."/>
            <person name="Francino P."/>
            <person name="Keys D.N."/>
            <person name="Haga S."/>
            <person name="Hayashi H."/>
            <person name="Hino K."/>
            <person name="Imai K.S."/>
            <person name="Inaba K."/>
            <person name="Kano S."/>
            <person name="Kobayashi K."/>
            <person name="Kobayashi M."/>
            <person name="Lee B.I."/>
            <person name="Makabe K.W."/>
            <person name="Manohar C."/>
            <person name="Matassi G."/>
            <person name="Medina M."/>
            <person name="Mochizuki Y."/>
            <person name="Mount S."/>
            <person name="Morishita T."/>
            <person name="Miura S."/>
            <person name="Nakayama A."/>
            <person name="Nishizaka S."/>
            <person name="Nomoto H."/>
            <person name="Ohta F."/>
            <person name="Oishi K."/>
            <person name="Rigoutsos I."/>
            <person name="Sano M."/>
            <person name="Sasaki A."/>
            <person name="Sasakura Y."/>
            <person name="Shoguchi E."/>
            <person name="Shin-i T."/>
            <person name="Spagnuolo A."/>
            <person name="Stainier D."/>
            <person name="Suzuki M.M."/>
            <person name="Tassy O."/>
            <person name="Takatori N."/>
            <person name="Tokuoka M."/>
            <person name="Yagi K."/>
            <person name="Yoshizaki F."/>
            <person name="Wada S."/>
            <person name="Zhang C."/>
            <person name="Hyatt P.D."/>
            <person name="Larimer F."/>
            <person name="Detter C."/>
            <person name="Doggett N."/>
            <person name="Glavina T."/>
            <person name="Hawkins T."/>
            <person name="Richardson P."/>
            <person name="Lucas S."/>
            <person name="Kohara Y."/>
            <person name="Levine M."/>
            <person name="Satoh N."/>
            <person name="Rokhsar D.S."/>
        </authorList>
    </citation>
    <scope>NUCLEOTIDE SEQUENCE [LARGE SCALE GENOMIC DNA]</scope>
</reference>